<dbReference type="OrthoDB" id="2654493at2"/>
<name>A0A431URJ0_9BACI</name>
<gene>
    <name evidence="1" type="ORF">EKG35_10550</name>
</gene>
<comment type="caution">
    <text evidence="1">The sequence shown here is derived from an EMBL/GenBank/DDBJ whole genome shotgun (WGS) entry which is preliminary data.</text>
</comment>
<dbReference type="RefSeq" id="WP_126294419.1">
    <property type="nucleotide sequence ID" value="NZ_RXNR01000026.1"/>
</dbReference>
<evidence type="ECO:0000313" key="2">
    <source>
        <dbReference type="Proteomes" id="UP000276349"/>
    </source>
</evidence>
<sequence>MYTNKYWKYFNRSIKEYKKNVISDEEVKEILDERLNEMKDLMQKNEANHLADSLGFLVGVHLEMNAKNRILNGESSAWILLEQQLFWLVQMIKSNPSRGDVSDRQIGGLIGLSLLWGYEDIAEITYKYATNMFMKDPGFYSENKTHHVFMTCLYHKWKTGEMPELFNILPEDHVYQKLMSSWNDTNDFGEHLYELCDFHIYSLSDTPHKSSEILSFDCIPYDYYCIQLIREKEGLTTPKIEHPLLQTLLADIPKDKPGYKLEEDEVLQFVIQNEKVPDSQRIIS</sequence>
<proteinExistence type="predicted"/>
<reference evidence="1 2" key="1">
    <citation type="submission" date="2018-12" db="EMBL/GenBank/DDBJ databases">
        <authorList>
            <person name="Yu L."/>
        </authorList>
    </citation>
    <scope>NUCLEOTIDE SEQUENCE [LARGE SCALE GENOMIC DNA]</scope>
    <source>
        <strain evidence="1 2">S5H2222</strain>
    </source>
</reference>
<evidence type="ECO:0008006" key="3">
    <source>
        <dbReference type="Google" id="ProtNLM"/>
    </source>
</evidence>
<keyword evidence="2" id="KW-1185">Reference proteome</keyword>
<protein>
    <recommendedName>
        <fullName evidence="3">DUF1911 domain-containing protein</fullName>
    </recommendedName>
</protein>
<dbReference type="AlphaFoldDB" id="A0A431URJ0"/>
<evidence type="ECO:0000313" key="1">
    <source>
        <dbReference type="EMBL" id="RTQ92853.1"/>
    </source>
</evidence>
<accession>A0A431URJ0</accession>
<dbReference type="Proteomes" id="UP000276349">
    <property type="component" value="Unassembled WGS sequence"/>
</dbReference>
<organism evidence="1 2">
    <name type="scientific">Lysinibacillus telephonicus</name>
    <dbReference type="NCBI Taxonomy" id="1714840"/>
    <lineage>
        <taxon>Bacteria</taxon>
        <taxon>Bacillati</taxon>
        <taxon>Bacillota</taxon>
        <taxon>Bacilli</taxon>
        <taxon>Bacillales</taxon>
        <taxon>Bacillaceae</taxon>
        <taxon>Lysinibacillus</taxon>
    </lineage>
</organism>
<dbReference type="EMBL" id="RXNR01000026">
    <property type="protein sequence ID" value="RTQ92853.1"/>
    <property type="molecule type" value="Genomic_DNA"/>
</dbReference>